<dbReference type="PIRSF" id="PIRSF001491">
    <property type="entry name" value="Ppentomutase"/>
    <property type="match status" value="1"/>
</dbReference>
<dbReference type="FunFam" id="3.30.70.1250:FF:000001">
    <property type="entry name" value="Phosphopentomutase"/>
    <property type="match status" value="1"/>
</dbReference>
<reference evidence="9 10" key="1">
    <citation type="submission" date="2017-04" db="EMBL/GenBank/DDBJ databases">
        <authorList>
            <person name="Afonso C.L."/>
            <person name="Miller P.J."/>
            <person name="Scott M.A."/>
            <person name="Spackman E."/>
            <person name="Goraichik I."/>
            <person name="Dimitrov K.M."/>
            <person name="Suarez D.L."/>
            <person name="Swayne D.E."/>
        </authorList>
    </citation>
    <scope>NUCLEOTIDE SEQUENCE [LARGE SCALE GENOMIC DNA]</scope>
    <source>
        <strain evidence="9 10">DSM 5090</strain>
    </source>
</reference>
<dbReference type="UniPathway" id="UPA00087">
    <property type="reaction ID" value="UER00173"/>
</dbReference>
<comment type="pathway">
    <text evidence="6">Carbohydrate degradation; 2-deoxy-D-ribose 1-phosphate degradation; D-glyceraldehyde 3-phosphate and acetaldehyde from 2-deoxy-alpha-D-ribose 1-phosphate: step 1/2.</text>
</comment>
<dbReference type="PANTHER" id="PTHR21110">
    <property type="entry name" value="PHOSPHOPENTOMUTASE"/>
    <property type="match status" value="1"/>
</dbReference>
<dbReference type="GO" id="GO:0005829">
    <property type="term" value="C:cytosol"/>
    <property type="evidence" value="ECO:0007669"/>
    <property type="project" value="TreeGrafter"/>
</dbReference>
<keyword evidence="4 6" id="KW-0464">Manganese</keyword>
<comment type="catalytic activity">
    <reaction evidence="6">
        <text>alpha-D-ribose 1-phosphate = D-ribose 5-phosphate</text>
        <dbReference type="Rhea" id="RHEA:18793"/>
        <dbReference type="ChEBI" id="CHEBI:57720"/>
        <dbReference type="ChEBI" id="CHEBI:78346"/>
        <dbReference type="EC" id="5.4.2.7"/>
    </reaction>
</comment>
<dbReference type="InterPro" id="IPR024052">
    <property type="entry name" value="Phosphopentomutase_DeoB_cap_sf"/>
</dbReference>
<feature type="binding site" evidence="6">
    <location>
        <position position="290"/>
    </location>
    <ligand>
        <name>Mn(2+)</name>
        <dbReference type="ChEBI" id="CHEBI:29035"/>
        <label>2</label>
    </ligand>
</feature>
<feature type="binding site" evidence="6">
    <location>
        <position position="11"/>
    </location>
    <ligand>
        <name>Mn(2+)</name>
        <dbReference type="ChEBI" id="CHEBI:29035"/>
        <label>1</label>
    </ligand>
</feature>
<evidence type="ECO:0000256" key="5">
    <source>
        <dbReference type="ARBA" id="ARBA00023235"/>
    </source>
</evidence>
<evidence type="ECO:0000256" key="6">
    <source>
        <dbReference type="HAMAP-Rule" id="MF_00740"/>
    </source>
</evidence>
<dbReference type="Proteomes" id="UP000192738">
    <property type="component" value="Unassembled WGS sequence"/>
</dbReference>
<comment type="catalytic activity">
    <reaction evidence="6">
        <text>2-deoxy-alpha-D-ribose 1-phosphate = 2-deoxy-D-ribose 5-phosphate</text>
        <dbReference type="Rhea" id="RHEA:27658"/>
        <dbReference type="ChEBI" id="CHEBI:57259"/>
        <dbReference type="ChEBI" id="CHEBI:62877"/>
        <dbReference type="EC" id="5.4.2.7"/>
    </reaction>
</comment>
<dbReference type="GO" id="GO:0030145">
    <property type="term" value="F:manganese ion binding"/>
    <property type="evidence" value="ECO:0007669"/>
    <property type="project" value="UniProtKB-UniRule"/>
</dbReference>
<dbReference type="AlphaFoldDB" id="A0A1W2ACR9"/>
<dbReference type="GO" id="GO:0043094">
    <property type="term" value="P:metabolic compound salvage"/>
    <property type="evidence" value="ECO:0007669"/>
    <property type="project" value="UniProtKB-UniRule"/>
</dbReference>
<dbReference type="GO" id="GO:0000287">
    <property type="term" value="F:magnesium ion binding"/>
    <property type="evidence" value="ECO:0007669"/>
    <property type="project" value="UniProtKB-UniRule"/>
</dbReference>
<evidence type="ECO:0000256" key="3">
    <source>
        <dbReference type="ARBA" id="ARBA00022723"/>
    </source>
</evidence>
<protein>
    <recommendedName>
        <fullName evidence="6 7">Phosphopentomutase</fullName>
        <ecNumber evidence="6 7">5.4.2.7</ecNumber>
    </recommendedName>
    <alternativeName>
        <fullName evidence="6">Phosphodeoxyribomutase</fullName>
    </alternativeName>
</protein>
<dbReference type="EC" id="5.4.2.7" evidence="6 7"/>
<proteinExistence type="inferred from homology"/>
<comment type="subcellular location">
    <subcellularLocation>
        <location evidence="6">Cytoplasm</location>
    </subcellularLocation>
</comment>
<gene>
    <name evidence="6" type="primary">deoB</name>
    <name evidence="9" type="ORF">SAMN04488500_105205</name>
</gene>
<feature type="domain" description="Metalloenzyme" evidence="8">
    <location>
        <begin position="3"/>
        <end position="381"/>
    </location>
</feature>
<dbReference type="EMBL" id="FWXI01000005">
    <property type="protein sequence ID" value="SMC58477.1"/>
    <property type="molecule type" value="Genomic_DNA"/>
</dbReference>
<evidence type="ECO:0000313" key="10">
    <source>
        <dbReference type="Proteomes" id="UP000192738"/>
    </source>
</evidence>
<dbReference type="STRING" id="112901.SAMN04488500_105205"/>
<dbReference type="Gene3D" id="3.40.720.10">
    <property type="entry name" value="Alkaline Phosphatase, subunit A"/>
    <property type="match status" value="1"/>
</dbReference>
<dbReference type="Pfam" id="PF01676">
    <property type="entry name" value="Metalloenzyme"/>
    <property type="match status" value="1"/>
</dbReference>
<dbReference type="GO" id="GO:0009117">
    <property type="term" value="P:nucleotide metabolic process"/>
    <property type="evidence" value="ECO:0007669"/>
    <property type="project" value="UniProtKB-UniRule"/>
</dbReference>
<dbReference type="GO" id="GO:0006018">
    <property type="term" value="P:2-deoxyribose 1-phosphate catabolic process"/>
    <property type="evidence" value="ECO:0007669"/>
    <property type="project" value="UniProtKB-UniRule"/>
</dbReference>
<dbReference type="SUPFAM" id="SSF143856">
    <property type="entry name" value="DeoB insert domain-like"/>
    <property type="match status" value="1"/>
</dbReference>
<dbReference type="NCBIfam" id="TIGR01696">
    <property type="entry name" value="deoB"/>
    <property type="match status" value="1"/>
</dbReference>
<dbReference type="OrthoDB" id="9769930at2"/>
<sequence>MFKRIFVIVLDSVGIGAMPDANDYGDVGANTLVHVADVKGGLNLPILASMGLGLIEPFAGMPAITHPIAAFGKMAELSKGKDTTSGHWELAGCPLFTSFPVYPDGFPSEVIEKFKIYSGYGVLGNKAASGTEIIAELGEQHMLTGQPIVYTSADSVFQIAAHEEVIPLARLYELCKIAREQVCIGEHAVGRIIARPFIGRLGSFTRTANRHDYSLEPPAATVLDILKQAGFAVIGIGKIADIYANRGLTQSYPTKSNKHGMEIITDLAGQSMPDGLIMANLVDFDSVYGHRNDAIGYARALEEFDSALAVFKSKLTNSDLLIITADHGCDPTVQGTDHTREYVPLLAYHHGLAQSQMAVNLGVRGTFADIGATIAANFSLPPLTYGQCFLNDLLEENE</sequence>
<evidence type="ECO:0000256" key="4">
    <source>
        <dbReference type="ARBA" id="ARBA00023211"/>
    </source>
</evidence>
<feature type="binding site" evidence="6">
    <location>
        <position position="285"/>
    </location>
    <ligand>
        <name>Mn(2+)</name>
        <dbReference type="ChEBI" id="CHEBI:29035"/>
        <label>2</label>
    </ligand>
</feature>
<keyword evidence="5 6" id="KW-0413">Isomerase</keyword>
<dbReference type="GO" id="GO:0006015">
    <property type="term" value="P:5-phosphoribose 1-diphosphate biosynthetic process"/>
    <property type="evidence" value="ECO:0007669"/>
    <property type="project" value="UniProtKB-UniPathway"/>
</dbReference>
<organism evidence="9 10">
    <name type="scientific">Sporomusa malonica</name>
    <dbReference type="NCBI Taxonomy" id="112901"/>
    <lineage>
        <taxon>Bacteria</taxon>
        <taxon>Bacillati</taxon>
        <taxon>Bacillota</taxon>
        <taxon>Negativicutes</taxon>
        <taxon>Selenomonadales</taxon>
        <taxon>Sporomusaceae</taxon>
        <taxon>Sporomusa</taxon>
    </lineage>
</organism>
<dbReference type="HAMAP" id="MF_00740">
    <property type="entry name" value="Phosphopentomut"/>
    <property type="match status" value="1"/>
</dbReference>
<keyword evidence="10" id="KW-1185">Reference proteome</keyword>
<dbReference type="PANTHER" id="PTHR21110:SF0">
    <property type="entry name" value="PHOSPHOPENTOMUTASE"/>
    <property type="match status" value="1"/>
</dbReference>
<evidence type="ECO:0000259" key="8">
    <source>
        <dbReference type="Pfam" id="PF01676"/>
    </source>
</evidence>
<dbReference type="SUPFAM" id="SSF53649">
    <property type="entry name" value="Alkaline phosphatase-like"/>
    <property type="match status" value="1"/>
</dbReference>
<comment type="function">
    <text evidence="6">Isomerase that catalyzes the conversion of deoxy-ribose 1-phosphate (dRib-1-P) and ribose 1-phosphate (Rib-1-P) to deoxy-ribose 5-phosphate (dRib-5-P) and ribose 5-phosphate (Rib-5-P), respectively.</text>
</comment>
<feature type="binding site" evidence="6">
    <location>
        <position position="338"/>
    </location>
    <ligand>
        <name>Mn(2+)</name>
        <dbReference type="ChEBI" id="CHEBI:29035"/>
        <label>2</label>
    </ligand>
</feature>
<dbReference type="GO" id="GO:0008973">
    <property type="term" value="F:phosphopentomutase activity"/>
    <property type="evidence" value="ECO:0007669"/>
    <property type="project" value="UniProtKB-UniRule"/>
</dbReference>
<dbReference type="CDD" id="cd16009">
    <property type="entry name" value="PPM"/>
    <property type="match status" value="1"/>
</dbReference>
<feature type="binding site" evidence="6">
    <location>
        <position position="326"/>
    </location>
    <ligand>
        <name>Mn(2+)</name>
        <dbReference type="ChEBI" id="CHEBI:29035"/>
        <label>1</label>
    </ligand>
</feature>
<evidence type="ECO:0000313" key="9">
    <source>
        <dbReference type="EMBL" id="SMC58477.1"/>
    </source>
</evidence>
<dbReference type="NCBIfam" id="NF003766">
    <property type="entry name" value="PRK05362.1"/>
    <property type="match status" value="1"/>
</dbReference>
<evidence type="ECO:0000256" key="7">
    <source>
        <dbReference type="NCBIfam" id="TIGR01696"/>
    </source>
</evidence>
<dbReference type="InterPro" id="IPR017850">
    <property type="entry name" value="Alkaline_phosphatase_core_sf"/>
</dbReference>
<comment type="cofactor">
    <cofactor evidence="6">
        <name>Mn(2+)</name>
        <dbReference type="ChEBI" id="CHEBI:29035"/>
    </cofactor>
    <text evidence="6">Binds 2 manganese ions.</text>
</comment>
<evidence type="ECO:0000256" key="2">
    <source>
        <dbReference type="ARBA" id="ARBA00022490"/>
    </source>
</evidence>
<dbReference type="InterPro" id="IPR010045">
    <property type="entry name" value="DeoB"/>
</dbReference>
<keyword evidence="3 6" id="KW-0479">Metal-binding</keyword>
<dbReference type="InterPro" id="IPR006124">
    <property type="entry name" value="Metalloenzyme"/>
</dbReference>
<comment type="similarity">
    <text evidence="1 6">Belongs to the phosphopentomutase family.</text>
</comment>
<feature type="binding site" evidence="6">
    <location>
        <position position="327"/>
    </location>
    <ligand>
        <name>Mn(2+)</name>
        <dbReference type="ChEBI" id="CHEBI:29035"/>
        <label>1</label>
    </ligand>
</feature>
<name>A0A1W2ACR9_9FIRM</name>
<evidence type="ECO:0000256" key="1">
    <source>
        <dbReference type="ARBA" id="ARBA00010373"/>
    </source>
</evidence>
<dbReference type="RefSeq" id="WP_084575124.1">
    <property type="nucleotide sequence ID" value="NZ_CP155572.1"/>
</dbReference>
<accession>A0A1W2ACR9</accession>
<dbReference type="Gene3D" id="3.30.70.1250">
    <property type="entry name" value="Phosphopentomutase"/>
    <property type="match status" value="1"/>
</dbReference>
<keyword evidence="2 6" id="KW-0963">Cytoplasm</keyword>